<feature type="compositionally biased region" description="Basic and acidic residues" evidence="3">
    <location>
        <begin position="154"/>
        <end position="172"/>
    </location>
</feature>
<feature type="region of interest" description="Disordered" evidence="3">
    <location>
        <begin position="150"/>
        <end position="187"/>
    </location>
</feature>
<sequence length="207" mass="23851">IGEGISEQNVMGLLRVAGLFQLENLVLHLIRFVEADLSPKNCVKYYAFAHTYQHYGSEDLLQSLFNFILDNFNLIDTEDLRHLPSDAMMKLVSSDHLCAENEMQVYRAVQRWNKDLLPHVRFQLLSEKDRAEIAQDGEILQQDGASQLRRRKRPDWGVRRQREDVTGIHDKSQQTISDQEKQVIPSTTSLEFSGPLKLFSTNLPTPK</sequence>
<dbReference type="PANTHER" id="PTHR45632:SF3">
    <property type="entry name" value="KELCH-LIKE PROTEIN 32"/>
    <property type="match status" value="1"/>
</dbReference>
<dbReference type="AlphaFoldDB" id="A0ABD2PK94"/>
<evidence type="ECO:0000256" key="1">
    <source>
        <dbReference type="ARBA" id="ARBA00022441"/>
    </source>
</evidence>
<feature type="domain" description="BACK" evidence="4">
    <location>
        <begin position="42"/>
        <end position="134"/>
    </location>
</feature>
<dbReference type="Proteomes" id="UP001626550">
    <property type="component" value="Unassembled WGS sequence"/>
</dbReference>
<dbReference type="SMART" id="SM00875">
    <property type="entry name" value="BACK"/>
    <property type="match status" value="1"/>
</dbReference>
<reference evidence="5 6" key="1">
    <citation type="submission" date="2024-11" db="EMBL/GenBank/DDBJ databases">
        <title>Adaptive evolution of stress response genes in parasites aligns with host niche diversity.</title>
        <authorList>
            <person name="Hahn C."/>
            <person name="Resl P."/>
        </authorList>
    </citation>
    <scope>NUCLEOTIDE SEQUENCE [LARGE SCALE GENOMIC DNA]</scope>
    <source>
        <strain evidence="5">EGGRZ-B1_66</strain>
        <tissue evidence="5">Body</tissue>
    </source>
</reference>
<gene>
    <name evidence="5" type="ORF">Ciccas_014254</name>
</gene>
<feature type="non-terminal residue" evidence="5">
    <location>
        <position position="1"/>
    </location>
</feature>
<comment type="caution">
    <text evidence="5">The sequence shown here is derived from an EMBL/GenBank/DDBJ whole genome shotgun (WGS) entry which is preliminary data.</text>
</comment>
<evidence type="ECO:0000256" key="2">
    <source>
        <dbReference type="ARBA" id="ARBA00022737"/>
    </source>
</evidence>
<evidence type="ECO:0000259" key="4">
    <source>
        <dbReference type="SMART" id="SM00875"/>
    </source>
</evidence>
<dbReference type="EMBL" id="JBJKFK010007902">
    <property type="protein sequence ID" value="KAL3307237.1"/>
    <property type="molecule type" value="Genomic_DNA"/>
</dbReference>
<keyword evidence="2" id="KW-0677">Repeat</keyword>
<name>A0ABD2PK94_9PLAT</name>
<proteinExistence type="predicted"/>
<keyword evidence="6" id="KW-1185">Reference proteome</keyword>
<accession>A0ABD2PK94</accession>
<dbReference type="Gene3D" id="1.25.40.420">
    <property type="match status" value="1"/>
</dbReference>
<keyword evidence="1" id="KW-0880">Kelch repeat</keyword>
<dbReference type="Gene3D" id="3.30.710.10">
    <property type="entry name" value="Potassium Channel Kv1.1, Chain A"/>
    <property type="match status" value="1"/>
</dbReference>
<evidence type="ECO:0000313" key="5">
    <source>
        <dbReference type="EMBL" id="KAL3307237.1"/>
    </source>
</evidence>
<dbReference type="Pfam" id="PF07707">
    <property type="entry name" value="BACK"/>
    <property type="match status" value="1"/>
</dbReference>
<dbReference type="PANTHER" id="PTHR45632">
    <property type="entry name" value="LD33804P"/>
    <property type="match status" value="1"/>
</dbReference>
<dbReference type="InterPro" id="IPR011705">
    <property type="entry name" value="BACK"/>
</dbReference>
<evidence type="ECO:0000313" key="6">
    <source>
        <dbReference type="Proteomes" id="UP001626550"/>
    </source>
</evidence>
<evidence type="ECO:0000256" key="3">
    <source>
        <dbReference type="SAM" id="MobiDB-lite"/>
    </source>
</evidence>
<dbReference type="InterPro" id="IPR011333">
    <property type="entry name" value="SKP1/BTB/POZ_sf"/>
</dbReference>
<protein>
    <recommendedName>
        <fullName evidence="4">BACK domain-containing protein</fullName>
    </recommendedName>
</protein>
<organism evidence="5 6">
    <name type="scientific">Cichlidogyrus casuarinus</name>
    <dbReference type="NCBI Taxonomy" id="1844966"/>
    <lineage>
        <taxon>Eukaryota</taxon>
        <taxon>Metazoa</taxon>
        <taxon>Spiralia</taxon>
        <taxon>Lophotrochozoa</taxon>
        <taxon>Platyhelminthes</taxon>
        <taxon>Monogenea</taxon>
        <taxon>Monopisthocotylea</taxon>
        <taxon>Dactylogyridea</taxon>
        <taxon>Ancyrocephalidae</taxon>
        <taxon>Cichlidogyrus</taxon>
    </lineage>
</organism>